<evidence type="ECO:0000256" key="1">
    <source>
        <dbReference type="SAM" id="Coils"/>
    </source>
</evidence>
<organism evidence="2 3">
    <name type="scientific">Tenacibaculum vairaonense</name>
    <dbReference type="NCBI Taxonomy" id="3137860"/>
    <lineage>
        <taxon>Bacteria</taxon>
        <taxon>Pseudomonadati</taxon>
        <taxon>Bacteroidota</taxon>
        <taxon>Flavobacteriia</taxon>
        <taxon>Flavobacteriales</taxon>
        <taxon>Flavobacteriaceae</taxon>
        <taxon>Tenacibaculum</taxon>
    </lineage>
</organism>
<evidence type="ECO:0000313" key="2">
    <source>
        <dbReference type="EMBL" id="CAL2106905.1"/>
    </source>
</evidence>
<comment type="caution">
    <text evidence="2">The sequence shown here is derived from an EMBL/GenBank/DDBJ whole genome shotgun (WGS) entry which is preliminary data.</text>
</comment>
<name>A0ABM9PMQ0_9FLAO</name>
<proteinExistence type="predicted"/>
<gene>
    <name evidence="2" type="ORF">T190115A13A_20185</name>
</gene>
<accession>A0ABM9PMQ0</accession>
<dbReference type="Proteomes" id="UP001497602">
    <property type="component" value="Unassembled WGS sequence"/>
</dbReference>
<evidence type="ECO:0000313" key="3">
    <source>
        <dbReference type="Proteomes" id="UP001497602"/>
    </source>
</evidence>
<keyword evidence="1" id="KW-0175">Coiled coil</keyword>
<keyword evidence="3" id="KW-1185">Reference proteome</keyword>
<sequence>MIQNMKTKVLVIAFLLANFLVAGQENYFEWNGKTSYFPNEKENQVAYINFGDAQLWGWVEVTISGGYNYRLTTGKYTKRFQIGKNPAGGYFHQKSEVPTNFGHVGGEWKIGEFEYENGNLRIPIYHLLKTANQLSISIVGVSNTPYNVSNISISPIITLANNETRDYVTVTDRVNIGSAINIKPYQSVWLTGKNDYRGINATQHKKGHYQSIIRQKTVNNHVVNIGGINDVFGFFGYDNDRTANGYDYSMVMDLNKGHIGIGQINPDARLTVLSKDHLIARFQNGDASDKTRGIRLNSKNTQGAVKYFDIAIDAEDEKVGLGIGTSSGNLPIGKTDLAHAQLVIDRKDGGSVGIGTTDTKGFKLGVDGRVAATEVKIAKYENWPDYVFKNTYELPTLSEVENHIKTKGHLQNIPSAKEVEKEGFFLGNMDAKLLEKIEELTLYTIQQEKEIKQLKELKEENKNLKERLDKLEKMVNQFLNK</sequence>
<protein>
    <recommendedName>
        <fullName evidence="4">Peptidase S74 domain-containing protein</fullName>
    </recommendedName>
</protein>
<feature type="coiled-coil region" evidence="1">
    <location>
        <begin position="440"/>
        <end position="481"/>
    </location>
</feature>
<reference evidence="2 3" key="1">
    <citation type="submission" date="2024-05" db="EMBL/GenBank/DDBJ databases">
        <authorList>
            <person name="Duchaud E."/>
        </authorList>
    </citation>
    <scope>NUCLEOTIDE SEQUENCE [LARGE SCALE GENOMIC DNA]</scope>
    <source>
        <strain evidence="2">Ena-SAMPLE-TAB-13-05-2024-13:56:06:370-140305</strain>
    </source>
</reference>
<dbReference type="EMBL" id="CAXJRC010000022">
    <property type="protein sequence ID" value="CAL2106905.1"/>
    <property type="molecule type" value="Genomic_DNA"/>
</dbReference>
<evidence type="ECO:0008006" key="4">
    <source>
        <dbReference type="Google" id="ProtNLM"/>
    </source>
</evidence>